<keyword evidence="4" id="KW-1185">Reference proteome</keyword>
<dbReference type="Proteomes" id="UP001186452">
    <property type="component" value="Unassembled WGS sequence"/>
</dbReference>
<dbReference type="InterPro" id="IPR038404">
    <property type="entry name" value="TRAP_DctP_sf"/>
</dbReference>
<name>A0ABU3ZID3_9GAMM</name>
<dbReference type="NCBIfam" id="TIGR00787">
    <property type="entry name" value="dctP"/>
    <property type="match status" value="1"/>
</dbReference>
<dbReference type="PANTHER" id="PTHR33376">
    <property type="match status" value="1"/>
</dbReference>
<dbReference type="NCBIfam" id="NF037995">
    <property type="entry name" value="TRAP_S1"/>
    <property type="match status" value="1"/>
</dbReference>
<dbReference type="Pfam" id="PF03480">
    <property type="entry name" value="DctP"/>
    <property type="match status" value="1"/>
</dbReference>
<protein>
    <submittedName>
        <fullName evidence="3">TRAP transporter substrate-binding protein</fullName>
    </submittedName>
</protein>
<dbReference type="CDD" id="cd13671">
    <property type="entry name" value="PBP2_TRAP_SBP_like_3"/>
    <property type="match status" value="1"/>
</dbReference>
<comment type="caution">
    <text evidence="3">The sequence shown here is derived from an EMBL/GenBank/DDBJ whole genome shotgun (WGS) entry which is preliminary data.</text>
</comment>
<dbReference type="InterPro" id="IPR018389">
    <property type="entry name" value="DctP_fam"/>
</dbReference>
<feature type="signal peptide" evidence="2">
    <location>
        <begin position="1"/>
        <end position="21"/>
    </location>
</feature>
<dbReference type="EMBL" id="JAWJZI010000004">
    <property type="protein sequence ID" value="MDV5169810.1"/>
    <property type="molecule type" value="Genomic_DNA"/>
</dbReference>
<dbReference type="PANTHER" id="PTHR33376:SF2">
    <property type="entry name" value="DICARBOXYLATE-BINDING PERIPLASMIC PROTEIN"/>
    <property type="match status" value="1"/>
</dbReference>
<reference evidence="3 4" key="1">
    <citation type="submission" date="2023-10" db="EMBL/GenBank/DDBJ databases">
        <title>Marine bacteria isolated from horseshoe crab.</title>
        <authorList>
            <person name="Cheng T.H."/>
        </authorList>
    </citation>
    <scope>NUCLEOTIDE SEQUENCE [LARGE SCALE GENOMIC DNA]</scope>
    <source>
        <strain evidence="3 4">HSC6</strain>
    </source>
</reference>
<evidence type="ECO:0000313" key="4">
    <source>
        <dbReference type="Proteomes" id="UP001186452"/>
    </source>
</evidence>
<proteinExistence type="predicted"/>
<evidence type="ECO:0000313" key="3">
    <source>
        <dbReference type="EMBL" id="MDV5169810.1"/>
    </source>
</evidence>
<evidence type="ECO:0000256" key="2">
    <source>
        <dbReference type="SAM" id="SignalP"/>
    </source>
</evidence>
<evidence type="ECO:0000256" key="1">
    <source>
        <dbReference type="ARBA" id="ARBA00022729"/>
    </source>
</evidence>
<dbReference type="Gene3D" id="3.40.190.170">
    <property type="entry name" value="Bacterial extracellular solute-binding protein, family 7"/>
    <property type="match status" value="1"/>
</dbReference>
<sequence length="322" mass="35878">MKKTLTLCALALALTTTAASAKTLRMGYNHPDDHPTGMAMVKFGELVEEYTDGKYKVRAYANGQLGDERRMLEQLQTRMLDISKTATTLMTTYAPEYSVLTMPYMFKGPEHFQTVLNGEIGEDLLMKAEARNLIGMTFLYDEPRSYYTVRKAVQAPGDLNGMKIRVMNSSDAIEVAQTMGATPTPISWSEVYTALQQGVVDGAEGGPSALTLARHGDVAKYFSNSQHVLYPGMIVIGKHVWQSLNDEEKAEFKRAANDAASYQMDLFLQLETDALAEMQEMGVTITEPDMDAFFEKAQPYLEKYTQQPELKELADKIQAVKS</sequence>
<accession>A0ABU3ZID3</accession>
<dbReference type="PIRSF" id="PIRSF006470">
    <property type="entry name" value="DctB"/>
    <property type="match status" value="1"/>
</dbReference>
<keyword evidence="1 2" id="KW-0732">Signal</keyword>
<gene>
    <name evidence="3" type="ORF">R2X38_12480</name>
</gene>
<feature type="chain" id="PRO_5046000616" evidence="2">
    <location>
        <begin position="22"/>
        <end position="322"/>
    </location>
</feature>
<organism evidence="3 4">
    <name type="scientific">Photobacterium rosenbergii</name>
    <dbReference type="NCBI Taxonomy" id="294936"/>
    <lineage>
        <taxon>Bacteria</taxon>
        <taxon>Pseudomonadati</taxon>
        <taxon>Pseudomonadota</taxon>
        <taxon>Gammaproteobacteria</taxon>
        <taxon>Vibrionales</taxon>
        <taxon>Vibrionaceae</taxon>
        <taxon>Photobacterium</taxon>
    </lineage>
</organism>
<dbReference type="InterPro" id="IPR004682">
    <property type="entry name" value="TRAP_DctP"/>
</dbReference>
<dbReference type="RefSeq" id="WP_317522568.1">
    <property type="nucleotide sequence ID" value="NZ_JAWJZI010000004.1"/>
</dbReference>